<evidence type="ECO:0000313" key="2">
    <source>
        <dbReference type="EMBL" id="QFU74706.1"/>
    </source>
</evidence>
<feature type="transmembrane region" description="Helical" evidence="1">
    <location>
        <begin position="12"/>
        <end position="31"/>
    </location>
</feature>
<keyword evidence="1" id="KW-1133">Transmembrane helix</keyword>
<feature type="transmembrane region" description="Helical" evidence="1">
    <location>
        <begin position="37"/>
        <end position="55"/>
    </location>
</feature>
<gene>
    <name evidence="2" type="ORF">EY643_03000</name>
</gene>
<keyword evidence="1" id="KW-0812">Transmembrane</keyword>
<dbReference type="KEGG" id="halc:EY643_03000"/>
<keyword evidence="3" id="KW-1185">Reference proteome</keyword>
<accession>A0A5P9NGM9</accession>
<organism evidence="2 3">
    <name type="scientific">Halioglobus maricola</name>
    <dbReference type="NCBI Taxonomy" id="2601894"/>
    <lineage>
        <taxon>Bacteria</taxon>
        <taxon>Pseudomonadati</taxon>
        <taxon>Pseudomonadota</taxon>
        <taxon>Gammaproteobacteria</taxon>
        <taxon>Cellvibrionales</taxon>
        <taxon>Halieaceae</taxon>
        <taxon>Halioglobus</taxon>
    </lineage>
</organism>
<proteinExistence type="predicted"/>
<dbReference type="EMBL" id="CP036422">
    <property type="protein sequence ID" value="QFU74706.1"/>
    <property type="molecule type" value="Genomic_DNA"/>
</dbReference>
<feature type="transmembrane region" description="Helical" evidence="1">
    <location>
        <begin position="86"/>
        <end position="108"/>
    </location>
</feature>
<dbReference type="AlphaFoldDB" id="A0A5P9NGM9"/>
<feature type="transmembrane region" description="Helical" evidence="1">
    <location>
        <begin position="62"/>
        <end position="80"/>
    </location>
</feature>
<name>A0A5P9NGM9_9GAMM</name>
<reference evidence="2 3" key="1">
    <citation type="submission" date="2019-02" db="EMBL/GenBank/DDBJ databases">
        <authorList>
            <person name="Li S.-H."/>
        </authorList>
    </citation>
    <scope>NUCLEOTIDE SEQUENCE [LARGE SCALE GENOMIC DNA]</scope>
    <source>
        <strain evidence="2 3">IMCC14385</strain>
    </source>
</reference>
<protein>
    <submittedName>
        <fullName evidence="2">Uncharacterized protein</fullName>
    </submittedName>
</protein>
<dbReference type="OrthoDB" id="5741498at2"/>
<keyword evidence="1" id="KW-0472">Membrane</keyword>
<dbReference type="RefSeq" id="WP_152660818.1">
    <property type="nucleotide sequence ID" value="NZ_CP036422.1"/>
</dbReference>
<dbReference type="Proteomes" id="UP000326287">
    <property type="component" value="Chromosome"/>
</dbReference>
<evidence type="ECO:0000313" key="3">
    <source>
        <dbReference type="Proteomes" id="UP000326287"/>
    </source>
</evidence>
<evidence type="ECO:0000256" key="1">
    <source>
        <dbReference type="SAM" id="Phobius"/>
    </source>
</evidence>
<sequence length="115" mass="12001">MSSHRASKLRAIAATLVCTSGVAHLASLWFRPLTEEAVASIFIGATYLIVGIGLFGQSRFTLFVATALCAASTAIALRPLPAPLTTITEVAVAADATAMLCCIAVLILRWKQTPG</sequence>